<dbReference type="RefSeq" id="WP_262994863.1">
    <property type="nucleotide sequence ID" value="NZ_JAOTJC010000008.1"/>
</dbReference>
<protein>
    <submittedName>
        <fullName evidence="2">Acyl-protein synthetase</fullName>
    </submittedName>
</protein>
<gene>
    <name evidence="2" type="ORF">OCL06_10320</name>
</gene>
<dbReference type="InterPro" id="IPR042099">
    <property type="entry name" value="ANL_N_sf"/>
</dbReference>
<sequence length="366" mass="40821">MLTDREPHLPEIIEEVLGLPVYELLQADKSAYLLPVFNQLHVHHTQQCASYFNAFSSHGSQFKTISELPFVAVRLFKLLNLKSVSEDKVTKCLLSSGTTGSTPSKVYLDAVTSRWQSKALVKIMQQFLGKQRLPMLIIDSPPQTSDGSLNARAAGIQGLGLFGRHHTYALNSDMSINWKAIEQFSAKFANVPTLIFGFTFMVWQHFILELQRTGKQVNLPQGHLFHSGGWKKLAAQEVDNTTFKQVVKRTVGISQVTNFYGMAEQVGSVFMECERGFLHAPVTADIIIRNPYNFKVCARGERGLVQVLSVLPYSYPGFSILTEDLGTLRGTDDCQCGRKGNYFTLHGRLPKVEIRGCSDTSQSPLS</sequence>
<evidence type="ECO:0000259" key="1">
    <source>
        <dbReference type="Pfam" id="PF04443"/>
    </source>
</evidence>
<dbReference type="InterPro" id="IPR007534">
    <property type="entry name" value="LuxE"/>
</dbReference>
<dbReference type="EMBL" id="JAOTJC010000008">
    <property type="protein sequence ID" value="MCU7554995.1"/>
    <property type="molecule type" value="Genomic_DNA"/>
</dbReference>
<comment type="caution">
    <text evidence="2">The sequence shown here is derived from an EMBL/GenBank/DDBJ whole genome shotgun (WGS) entry which is preliminary data.</text>
</comment>
<keyword evidence="3" id="KW-1185">Reference proteome</keyword>
<feature type="domain" description="Acyl-protein synthetase LuxE" evidence="1">
    <location>
        <begin position="42"/>
        <end position="360"/>
    </location>
</feature>
<proteinExistence type="predicted"/>
<organism evidence="2 3">
    <name type="scientific">Alteromonas salexigens</name>
    <dbReference type="NCBI Taxonomy" id="2982530"/>
    <lineage>
        <taxon>Bacteria</taxon>
        <taxon>Pseudomonadati</taxon>
        <taxon>Pseudomonadota</taxon>
        <taxon>Gammaproteobacteria</taxon>
        <taxon>Alteromonadales</taxon>
        <taxon>Alteromonadaceae</taxon>
        <taxon>Alteromonas/Salinimonas group</taxon>
        <taxon>Alteromonas</taxon>
    </lineage>
</organism>
<name>A0ABT2VNW0_9ALTE</name>
<accession>A0ABT2VNW0</accession>
<dbReference type="Proteomes" id="UP001209257">
    <property type="component" value="Unassembled WGS sequence"/>
</dbReference>
<dbReference type="Pfam" id="PF04443">
    <property type="entry name" value="LuxE"/>
    <property type="match status" value="1"/>
</dbReference>
<reference evidence="3" key="1">
    <citation type="submission" date="2023-07" db="EMBL/GenBank/DDBJ databases">
        <title>Study on multiphase classification of strain Alteromonas salexigens isolated from the Yellow Sea.</title>
        <authorList>
            <person name="Sun L."/>
        </authorList>
    </citation>
    <scope>NUCLEOTIDE SEQUENCE [LARGE SCALE GENOMIC DNA]</scope>
    <source>
        <strain evidence="3">ASW11-19</strain>
    </source>
</reference>
<dbReference type="Gene3D" id="3.40.50.12780">
    <property type="entry name" value="N-terminal domain of ligase-like"/>
    <property type="match status" value="1"/>
</dbReference>
<evidence type="ECO:0000313" key="2">
    <source>
        <dbReference type="EMBL" id="MCU7554995.1"/>
    </source>
</evidence>
<evidence type="ECO:0000313" key="3">
    <source>
        <dbReference type="Proteomes" id="UP001209257"/>
    </source>
</evidence>